<protein>
    <recommendedName>
        <fullName evidence="3">histidine kinase</fullName>
        <ecNumber evidence="3">2.7.13.3</ecNumber>
    </recommendedName>
</protein>
<evidence type="ECO:0000256" key="8">
    <source>
        <dbReference type="SAM" id="Phobius"/>
    </source>
</evidence>
<dbReference type="PANTHER" id="PTHR45453">
    <property type="entry name" value="PHOSPHATE REGULON SENSOR PROTEIN PHOR"/>
    <property type="match status" value="1"/>
</dbReference>
<dbReference type="PANTHER" id="PTHR45453:SF3">
    <property type="entry name" value="HISTIDINE KINASE"/>
    <property type="match status" value="1"/>
</dbReference>
<evidence type="ECO:0000259" key="9">
    <source>
        <dbReference type="PROSITE" id="PS50109"/>
    </source>
</evidence>
<comment type="catalytic activity">
    <reaction evidence="1">
        <text>ATP + protein L-histidine = ADP + protein N-phospho-L-histidine.</text>
        <dbReference type="EC" id="2.7.13.3"/>
    </reaction>
</comment>
<dbReference type="SUPFAM" id="SSF47384">
    <property type="entry name" value="Homodimeric domain of signal transducing histidine kinase"/>
    <property type="match status" value="1"/>
</dbReference>
<evidence type="ECO:0000256" key="1">
    <source>
        <dbReference type="ARBA" id="ARBA00000085"/>
    </source>
</evidence>
<dbReference type="InterPro" id="IPR004358">
    <property type="entry name" value="Sig_transdc_His_kin-like_C"/>
</dbReference>
<evidence type="ECO:0000313" key="11">
    <source>
        <dbReference type="Proteomes" id="UP000215694"/>
    </source>
</evidence>
<keyword evidence="8" id="KW-0812">Transmembrane</keyword>
<keyword evidence="5" id="KW-0808">Transferase</keyword>
<comment type="subcellular location">
    <subcellularLocation>
        <location evidence="2">Membrane</location>
    </subcellularLocation>
</comment>
<dbReference type="AlphaFoldDB" id="A0A371J1G7"/>
<dbReference type="EC" id="2.7.13.3" evidence="3"/>
<dbReference type="RefSeq" id="WP_094367592.1">
    <property type="nucleotide sequence ID" value="NZ_NOJY02000025.1"/>
</dbReference>
<dbReference type="GO" id="GO:0004721">
    <property type="term" value="F:phosphoprotein phosphatase activity"/>
    <property type="evidence" value="ECO:0007669"/>
    <property type="project" value="TreeGrafter"/>
</dbReference>
<dbReference type="GO" id="GO:0005886">
    <property type="term" value="C:plasma membrane"/>
    <property type="evidence" value="ECO:0007669"/>
    <property type="project" value="TreeGrafter"/>
</dbReference>
<dbReference type="InterPro" id="IPR005467">
    <property type="entry name" value="His_kinase_dom"/>
</dbReference>
<dbReference type="GO" id="GO:0016036">
    <property type="term" value="P:cellular response to phosphate starvation"/>
    <property type="evidence" value="ECO:0007669"/>
    <property type="project" value="TreeGrafter"/>
</dbReference>
<evidence type="ECO:0000313" key="10">
    <source>
        <dbReference type="EMBL" id="RDY26506.1"/>
    </source>
</evidence>
<comment type="caution">
    <text evidence="10">The sequence shown here is derived from an EMBL/GenBank/DDBJ whole genome shotgun (WGS) entry which is preliminary data.</text>
</comment>
<keyword evidence="8" id="KW-1133">Transmembrane helix</keyword>
<feature type="transmembrane region" description="Helical" evidence="8">
    <location>
        <begin position="165"/>
        <end position="184"/>
    </location>
</feature>
<keyword evidence="11" id="KW-1185">Reference proteome</keyword>
<keyword evidence="8" id="KW-0472">Membrane</keyword>
<dbReference type="Proteomes" id="UP000215694">
    <property type="component" value="Unassembled WGS sequence"/>
</dbReference>
<dbReference type="SMART" id="SM00388">
    <property type="entry name" value="HisKA"/>
    <property type="match status" value="1"/>
</dbReference>
<evidence type="ECO:0000256" key="5">
    <source>
        <dbReference type="ARBA" id="ARBA00022679"/>
    </source>
</evidence>
<feature type="transmembrane region" description="Helical" evidence="8">
    <location>
        <begin position="20"/>
        <end position="40"/>
    </location>
</feature>
<dbReference type="EMBL" id="NOJY02000025">
    <property type="protein sequence ID" value="RDY26506.1"/>
    <property type="molecule type" value="Genomic_DNA"/>
</dbReference>
<feature type="domain" description="Histidine kinase" evidence="9">
    <location>
        <begin position="212"/>
        <end position="437"/>
    </location>
</feature>
<dbReference type="InterPro" id="IPR050351">
    <property type="entry name" value="BphY/WalK/GraS-like"/>
</dbReference>
<dbReference type="Gene3D" id="1.10.287.130">
    <property type="match status" value="1"/>
</dbReference>
<dbReference type="InterPro" id="IPR003661">
    <property type="entry name" value="HisK_dim/P_dom"/>
</dbReference>
<reference evidence="10 11" key="1">
    <citation type="journal article" date="2017" name="Genome Announc.">
        <title>Draft Genome Sequence of Romboutsia weinsteinii sp. nov. Strain CCRI-19649(T) Isolated from Surface Water.</title>
        <authorList>
            <person name="Maheux A.F."/>
            <person name="Boudreau D.K."/>
            <person name="Berube E."/>
            <person name="Boissinot M."/>
            <person name="Cantin P."/>
            <person name="Raymond F."/>
            <person name="Corbeil J."/>
            <person name="Omar R.F."/>
            <person name="Bergeron M.G."/>
        </authorList>
    </citation>
    <scope>NUCLEOTIDE SEQUENCE [LARGE SCALE GENOMIC DNA]</scope>
    <source>
        <strain evidence="10 11">CCRI-19649</strain>
    </source>
</reference>
<keyword evidence="6 10" id="KW-0418">Kinase</keyword>
<gene>
    <name evidence="10" type="ORF">CHL78_013125</name>
</gene>
<dbReference type="Pfam" id="PF00512">
    <property type="entry name" value="HisKA"/>
    <property type="match status" value="1"/>
</dbReference>
<evidence type="ECO:0000256" key="3">
    <source>
        <dbReference type="ARBA" id="ARBA00012438"/>
    </source>
</evidence>
<proteinExistence type="predicted"/>
<evidence type="ECO:0000256" key="4">
    <source>
        <dbReference type="ARBA" id="ARBA00022553"/>
    </source>
</evidence>
<dbReference type="InterPro" id="IPR036097">
    <property type="entry name" value="HisK_dim/P_sf"/>
</dbReference>
<dbReference type="Gene3D" id="3.30.565.10">
    <property type="entry name" value="Histidine kinase-like ATPase, C-terminal domain"/>
    <property type="match status" value="1"/>
</dbReference>
<dbReference type="SMART" id="SM00387">
    <property type="entry name" value="HATPase_c"/>
    <property type="match status" value="1"/>
</dbReference>
<accession>A0A371J1G7</accession>
<dbReference type="PRINTS" id="PR00344">
    <property type="entry name" value="BCTRLSENSOR"/>
</dbReference>
<sequence length="437" mass="51240">MKRILGNFEKMSIKYKLFSITTSLLLALALIIYLFLYFLLPSYYHEYKINTLENSISDLAERSYKYDTDFLKTRLYKMAVEQNLSLLLTKDNGEYVFGQKDMILKQYNKYISERINGQYLVRKNDKEEYATSAIIYTNDYPSAYKLNILMPLQPIEDASNIIRTLIPYVVLLSIFIALIGAYIYSVVITKPLINIIESEREQENRRKEFVATISHELKTPITIISGQLEGMIYNIGKYKDRDVYLKKSYDATQELKDLVNEMMEVSKREILEQDLSLSKINISELLSKLVKRQAFLIEDKHLNTQLEIKSNIEIYADEEKITKAINNIINNAIKYSPEGEDIIIRLYMRNNNKSYRRNNKNILYLEIENTGTRIEERYLSEIFNPFFRIEKSRSRKTGGSGLGLYIVSQILKSHGFKYSIKNKENSVVFTIQMENFK</sequence>
<evidence type="ECO:0000256" key="2">
    <source>
        <dbReference type="ARBA" id="ARBA00004370"/>
    </source>
</evidence>
<dbReference type="InterPro" id="IPR003594">
    <property type="entry name" value="HATPase_dom"/>
</dbReference>
<dbReference type="SUPFAM" id="SSF55874">
    <property type="entry name" value="ATPase domain of HSP90 chaperone/DNA topoisomerase II/histidine kinase"/>
    <property type="match status" value="1"/>
</dbReference>
<organism evidence="10 11">
    <name type="scientific">Romboutsia weinsteinii</name>
    <dbReference type="NCBI Taxonomy" id="2020949"/>
    <lineage>
        <taxon>Bacteria</taxon>
        <taxon>Bacillati</taxon>
        <taxon>Bacillota</taxon>
        <taxon>Clostridia</taxon>
        <taxon>Peptostreptococcales</taxon>
        <taxon>Peptostreptococcaceae</taxon>
        <taxon>Romboutsia</taxon>
    </lineage>
</organism>
<keyword evidence="4" id="KW-0597">Phosphoprotein</keyword>
<keyword evidence="7" id="KW-0902">Two-component regulatory system</keyword>
<dbReference type="CDD" id="cd00082">
    <property type="entry name" value="HisKA"/>
    <property type="match status" value="1"/>
</dbReference>
<dbReference type="InterPro" id="IPR036890">
    <property type="entry name" value="HATPase_C_sf"/>
</dbReference>
<evidence type="ECO:0000256" key="7">
    <source>
        <dbReference type="ARBA" id="ARBA00023012"/>
    </source>
</evidence>
<name>A0A371J1G7_9FIRM</name>
<evidence type="ECO:0000256" key="6">
    <source>
        <dbReference type="ARBA" id="ARBA00022777"/>
    </source>
</evidence>
<dbReference type="PROSITE" id="PS50109">
    <property type="entry name" value="HIS_KIN"/>
    <property type="match status" value="1"/>
</dbReference>
<dbReference type="OrthoDB" id="9762826at2"/>
<dbReference type="Pfam" id="PF02518">
    <property type="entry name" value="HATPase_c"/>
    <property type="match status" value="1"/>
</dbReference>
<dbReference type="GO" id="GO:0000155">
    <property type="term" value="F:phosphorelay sensor kinase activity"/>
    <property type="evidence" value="ECO:0007669"/>
    <property type="project" value="InterPro"/>
</dbReference>